<dbReference type="InterPro" id="IPR047041">
    <property type="entry name" value="BipA_GTP-bd_dom"/>
</dbReference>
<dbReference type="GO" id="GO:0010467">
    <property type="term" value="P:gene expression"/>
    <property type="evidence" value="ECO:0007669"/>
    <property type="project" value="UniProtKB-ARBA"/>
</dbReference>
<dbReference type="Gene3D" id="2.40.30.10">
    <property type="entry name" value="Translation factors"/>
    <property type="match status" value="1"/>
</dbReference>
<feature type="domain" description="Tr-type G" evidence="8">
    <location>
        <begin position="7"/>
        <end position="204"/>
    </location>
</feature>
<dbReference type="InterPro" id="IPR004161">
    <property type="entry name" value="EFTu-like_2"/>
</dbReference>
<dbReference type="EC" id="3.6.5.-" evidence="7"/>
<dbReference type="Gene3D" id="3.40.50.300">
    <property type="entry name" value="P-loop containing nucleotide triphosphate hydrolases"/>
    <property type="match status" value="1"/>
</dbReference>
<dbReference type="Pfam" id="PF21018">
    <property type="entry name" value="BipA_C"/>
    <property type="match status" value="1"/>
</dbReference>
<dbReference type="CDD" id="cd01891">
    <property type="entry name" value="TypA_BipA"/>
    <property type="match status" value="1"/>
</dbReference>
<dbReference type="InterPro" id="IPR035651">
    <property type="entry name" value="BipA_V"/>
</dbReference>
<dbReference type="SMR" id="A0A653IC96"/>
<reference evidence="9 10" key="1">
    <citation type="submission" date="2019-10" db="EMBL/GenBank/DDBJ databases">
        <authorList>
            <person name="Karimi E."/>
        </authorList>
    </citation>
    <scope>NUCLEOTIDE SEQUENCE [LARGE SCALE GENOMIC DNA]</scope>
    <source>
        <strain evidence="9">Exiguobacterium sp. 9Y</strain>
    </source>
</reference>
<dbReference type="Pfam" id="PF14492">
    <property type="entry name" value="EFG_III"/>
    <property type="match status" value="1"/>
</dbReference>
<dbReference type="GO" id="GO:0005525">
    <property type="term" value="F:GTP binding"/>
    <property type="evidence" value="ECO:0007669"/>
    <property type="project" value="UniProtKB-UniRule"/>
</dbReference>
<dbReference type="InterPro" id="IPR048876">
    <property type="entry name" value="BipA_C"/>
</dbReference>
<evidence type="ECO:0000256" key="2">
    <source>
        <dbReference type="ARBA" id="ARBA00022475"/>
    </source>
</evidence>
<dbReference type="CDD" id="cd16263">
    <property type="entry name" value="BipA_III"/>
    <property type="match status" value="1"/>
</dbReference>
<dbReference type="Gene3D" id="3.30.70.870">
    <property type="entry name" value="Elongation Factor G (Translational Gtpase), domain 3"/>
    <property type="match status" value="1"/>
</dbReference>
<dbReference type="FunFam" id="2.40.50.250:FF:000001">
    <property type="entry name" value="GTP-binding protein TypA"/>
    <property type="match status" value="1"/>
</dbReference>
<dbReference type="SMART" id="SM00838">
    <property type="entry name" value="EFG_C"/>
    <property type="match status" value="1"/>
</dbReference>
<keyword evidence="4 7" id="KW-0342">GTP-binding</keyword>
<dbReference type="PROSITE" id="PS51722">
    <property type="entry name" value="G_TR_2"/>
    <property type="match status" value="1"/>
</dbReference>
<evidence type="ECO:0000256" key="4">
    <source>
        <dbReference type="ARBA" id="ARBA00023134"/>
    </source>
</evidence>
<dbReference type="InterPro" id="IPR031157">
    <property type="entry name" value="G_TR_CS"/>
</dbReference>
<dbReference type="GO" id="GO:0000027">
    <property type="term" value="P:ribosomal large subunit assembly"/>
    <property type="evidence" value="ECO:0007669"/>
    <property type="project" value="UniProtKB-UniRule"/>
</dbReference>
<keyword evidence="7" id="KW-0699">rRNA-binding</keyword>
<keyword evidence="7" id="KW-0690">Ribosome biogenesis</keyword>
<comment type="subcellular location">
    <subcellularLocation>
        <location evidence="7">Cytoplasm</location>
    </subcellularLocation>
    <text evidence="7">Binds to ribosomes.</text>
</comment>
<dbReference type="InterPro" id="IPR006298">
    <property type="entry name" value="BipA"/>
</dbReference>
<keyword evidence="5" id="KW-0472">Membrane</keyword>
<keyword evidence="7" id="KW-0378">Hydrolase</keyword>
<keyword evidence="7" id="KW-0694">RNA-binding</keyword>
<dbReference type="RefSeq" id="WP_029330949.1">
    <property type="nucleotide sequence ID" value="NZ_LR732308.1"/>
</dbReference>
<comment type="similarity">
    <text evidence="1">Belongs to the TRAFAC class translation factor GTPase superfamily. Classic translation factor GTPase family. LepA subfamily.</text>
</comment>
<dbReference type="FunFam" id="2.40.30.10:FF:000016">
    <property type="entry name" value="GTP-binding protein TypA"/>
    <property type="match status" value="1"/>
</dbReference>
<proteinExistence type="inferred from homology"/>
<keyword evidence="7" id="KW-0820">tRNA-binding</keyword>
<dbReference type="GO" id="GO:0045727">
    <property type="term" value="P:positive regulation of translation"/>
    <property type="evidence" value="ECO:0007669"/>
    <property type="project" value="TreeGrafter"/>
</dbReference>
<dbReference type="InterPro" id="IPR047043">
    <property type="entry name" value="BipA_III"/>
</dbReference>
<dbReference type="InterPro" id="IPR027417">
    <property type="entry name" value="P-loop_NTPase"/>
</dbReference>
<comment type="similarity">
    <text evidence="7">Belongs to the TRAFAC class translation factor GTPase superfamily. Classic translation factor GTPase family. BipA subfamily.</text>
</comment>
<dbReference type="Pfam" id="PF00679">
    <property type="entry name" value="EFG_C"/>
    <property type="match status" value="1"/>
</dbReference>
<dbReference type="NCBIfam" id="TIGR01394">
    <property type="entry name" value="TypA_BipA"/>
    <property type="match status" value="1"/>
</dbReference>
<dbReference type="GO" id="GO:0000049">
    <property type="term" value="F:tRNA binding"/>
    <property type="evidence" value="ECO:0007669"/>
    <property type="project" value="UniProtKB-KW"/>
</dbReference>
<dbReference type="PANTHER" id="PTHR43512:SF4">
    <property type="entry name" value="TRANSLATION FACTOR GUF1 HOMOLOG, CHLOROPLASTIC"/>
    <property type="match status" value="1"/>
</dbReference>
<dbReference type="InterPro" id="IPR005225">
    <property type="entry name" value="Small_GTP-bd"/>
</dbReference>
<evidence type="ECO:0000256" key="6">
    <source>
        <dbReference type="ARBA" id="ARBA00048548"/>
    </source>
</evidence>
<dbReference type="SUPFAM" id="SSF54980">
    <property type="entry name" value="EF-G C-terminal domain-like"/>
    <property type="match status" value="2"/>
</dbReference>
<dbReference type="PANTHER" id="PTHR43512">
    <property type="entry name" value="TRANSLATION FACTOR GUF1-RELATED"/>
    <property type="match status" value="1"/>
</dbReference>
<name>A0A653IC96_9BACL</name>
<keyword evidence="10" id="KW-1185">Reference proteome</keyword>
<dbReference type="InterPro" id="IPR000640">
    <property type="entry name" value="EFG_V-like"/>
</dbReference>
<dbReference type="HAMAP" id="MF_00849">
    <property type="entry name" value="BipA"/>
    <property type="match status" value="1"/>
</dbReference>
<accession>A0A653IC96</accession>
<evidence type="ECO:0000256" key="7">
    <source>
        <dbReference type="HAMAP-Rule" id="MF_00849"/>
    </source>
</evidence>
<dbReference type="Gene3D" id="2.40.50.250">
    <property type="entry name" value="bipa protein"/>
    <property type="match status" value="1"/>
</dbReference>
<dbReference type="InterPro" id="IPR006297">
    <property type="entry name" value="EF-4"/>
</dbReference>
<dbReference type="FunFam" id="3.30.70.240:FF:000002">
    <property type="entry name" value="GTP-binding protein TypA"/>
    <property type="match status" value="1"/>
</dbReference>
<dbReference type="GO" id="GO:0043022">
    <property type="term" value="F:ribosome binding"/>
    <property type="evidence" value="ECO:0007669"/>
    <property type="project" value="UniProtKB-UniRule"/>
</dbReference>
<dbReference type="FunFam" id="3.30.70.870:FF:000003">
    <property type="entry name" value="GTP-binding protein TypA"/>
    <property type="match status" value="1"/>
</dbReference>
<gene>
    <name evidence="7 9" type="primary">bipA</name>
    <name evidence="9" type="ORF">EXIGUO9Y_30004</name>
</gene>
<dbReference type="InterPro" id="IPR035647">
    <property type="entry name" value="EFG_III/V"/>
</dbReference>
<comment type="catalytic activity">
    <reaction evidence="6 7">
        <text>GTP + H2O = GDP + phosphate + H(+)</text>
        <dbReference type="Rhea" id="RHEA:19669"/>
        <dbReference type="ChEBI" id="CHEBI:15377"/>
        <dbReference type="ChEBI" id="CHEBI:15378"/>
        <dbReference type="ChEBI" id="CHEBI:37565"/>
        <dbReference type="ChEBI" id="CHEBI:43474"/>
        <dbReference type="ChEBI" id="CHEBI:58189"/>
    </reaction>
</comment>
<dbReference type="SUPFAM" id="SSF50447">
    <property type="entry name" value="Translation proteins"/>
    <property type="match status" value="1"/>
</dbReference>
<feature type="binding site" evidence="7">
    <location>
        <begin position="132"/>
        <end position="135"/>
    </location>
    <ligand>
        <name>GTP</name>
        <dbReference type="ChEBI" id="CHEBI:37565"/>
    </ligand>
</feature>
<dbReference type="GO" id="GO:0005737">
    <property type="term" value="C:cytoplasm"/>
    <property type="evidence" value="ECO:0007669"/>
    <property type="project" value="UniProtKB-SubCell"/>
</dbReference>
<dbReference type="AlphaFoldDB" id="A0A653IC96"/>
<dbReference type="InterPro" id="IPR041095">
    <property type="entry name" value="EFG_II"/>
</dbReference>
<keyword evidence="3 7" id="KW-0547">Nucleotide-binding</keyword>
<protein>
    <recommendedName>
        <fullName evidence="7">Large ribosomal subunit assembly factor BipA</fullName>
        <ecNumber evidence="7">3.6.5.-</ecNumber>
    </recommendedName>
    <alternativeName>
        <fullName evidence="7">GTP-binding protein BipA</fullName>
    </alternativeName>
</protein>
<dbReference type="NCBIfam" id="TIGR00231">
    <property type="entry name" value="small_GTP"/>
    <property type="match status" value="1"/>
</dbReference>
<keyword evidence="7" id="KW-0963">Cytoplasm</keyword>
<comment type="subunit">
    <text evidence="7">Monomer.</text>
</comment>
<organism evidence="9 10">
    <name type="scientific">Exiguobacterium oxidotolerans</name>
    <dbReference type="NCBI Taxonomy" id="223958"/>
    <lineage>
        <taxon>Bacteria</taxon>
        <taxon>Bacillati</taxon>
        <taxon>Bacillota</taxon>
        <taxon>Bacilli</taxon>
        <taxon>Bacillales</taxon>
        <taxon>Bacillales Family XII. Incertae Sedis</taxon>
        <taxon>Exiguobacterium</taxon>
    </lineage>
</organism>
<dbReference type="CDD" id="cd03691">
    <property type="entry name" value="BipA_TypA_II"/>
    <property type="match status" value="1"/>
</dbReference>
<evidence type="ECO:0000256" key="1">
    <source>
        <dbReference type="ARBA" id="ARBA00005454"/>
    </source>
</evidence>
<evidence type="ECO:0000256" key="3">
    <source>
        <dbReference type="ARBA" id="ARBA00022741"/>
    </source>
</evidence>
<dbReference type="Gene3D" id="3.30.70.240">
    <property type="match status" value="1"/>
</dbReference>
<dbReference type="FunFam" id="3.40.50.300:FF:000055">
    <property type="entry name" value="GTP-binding protein TypA"/>
    <property type="match status" value="1"/>
</dbReference>
<evidence type="ECO:0000313" key="9">
    <source>
        <dbReference type="EMBL" id="VWX36770.1"/>
    </source>
</evidence>
<evidence type="ECO:0000259" key="8">
    <source>
        <dbReference type="PROSITE" id="PS51722"/>
    </source>
</evidence>
<comment type="function">
    <text evidence="7">A 50S ribosomal subunit assembly protein with GTPase activity, required for 50S subunit assembly at low temperatures, may also play a role in translation. Binds GTP and analogs. Binds the 70S ribosome between the 30S and 50S subunits, in a similar position as ribosome-bound EF-G; it contacts a number of ribosomal proteins, both rRNAs and the A-site tRNA.</text>
</comment>
<dbReference type="PRINTS" id="PR00315">
    <property type="entry name" value="ELONGATNFCT"/>
</dbReference>
<feature type="binding site" evidence="7">
    <location>
        <begin position="19"/>
        <end position="24"/>
    </location>
    <ligand>
        <name>GTP</name>
        <dbReference type="ChEBI" id="CHEBI:37565"/>
    </ligand>
</feature>
<dbReference type="GO" id="GO:0019843">
    <property type="term" value="F:rRNA binding"/>
    <property type="evidence" value="ECO:0007669"/>
    <property type="project" value="UniProtKB-KW"/>
</dbReference>
<dbReference type="EMBL" id="CABWKQ010000023">
    <property type="protein sequence ID" value="VWX36770.1"/>
    <property type="molecule type" value="Genomic_DNA"/>
</dbReference>
<dbReference type="InterPro" id="IPR047042">
    <property type="entry name" value="BipA_II"/>
</dbReference>
<dbReference type="PROSITE" id="PS00301">
    <property type="entry name" value="G_TR_1"/>
    <property type="match status" value="1"/>
</dbReference>
<dbReference type="InterPro" id="IPR009000">
    <property type="entry name" value="Transl_B-barrel_sf"/>
</dbReference>
<dbReference type="Pfam" id="PF03144">
    <property type="entry name" value="GTP_EFTU_D2"/>
    <property type="match status" value="1"/>
</dbReference>
<keyword evidence="2" id="KW-1003">Cell membrane</keyword>
<dbReference type="CDD" id="cd03710">
    <property type="entry name" value="BipA_TypA_C"/>
    <property type="match status" value="1"/>
</dbReference>
<dbReference type="Pfam" id="PF00009">
    <property type="entry name" value="GTP_EFTU"/>
    <property type="match status" value="1"/>
</dbReference>
<dbReference type="Proteomes" id="UP000439752">
    <property type="component" value="Unassembled WGS sequence"/>
</dbReference>
<evidence type="ECO:0000256" key="5">
    <source>
        <dbReference type="ARBA" id="ARBA00023136"/>
    </source>
</evidence>
<dbReference type="InterPro" id="IPR000795">
    <property type="entry name" value="T_Tr_GTP-bd_dom"/>
</dbReference>
<dbReference type="InterPro" id="IPR042116">
    <property type="entry name" value="TypA/BipA_C"/>
</dbReference>
<dbReference type="GO" id="GO:0009409">
    <property type="term" value="P:response to cold"/>
    <property type="evidence" value="ECO:0007669"/>
    <property type="project" value="UniProtKB-ARBA"/>
</dbReference>
<evidence type="ECO:0000313" key="10">
    <source>
        <dbReference type="Proteomes" id="UP000439752"/>
    </source>
</evidence>
<dbReference type="SUPFAM" id="SSF52540">
    <property type="entry name" value="P-loop containing nucleoside triphosphate hydrolases"/>
    <property type="match status" value="1"/>
</dbReference>
<sequence>MTTLVRTDLRNVAIIAHVDHGKTTLVDELLKQSGTFRANELVEERAMDSNDIERERGITILAKNTAIDYKNTRINIVDTPGHADFGGEVERIMRMVDGVILVVDAREGCMPQTRFVLKKALEQGLQPIVVVNKIDKPMVRPLEVVDEVVDLLIDLGADEDQLEFPVVYASAVNGSSSFEPELDKQEDTITNVLDLILEHTPAPVDNSMDPLQFQVTMLDYDNYLGRIGVGRVFRGEIKVGDSVSLSKLDGSIKNFRVTKLFGYFGLKRVEIEAAKAGDLIAIAGMEDINVGETVCPTSHVDPLPLLRIDEPTLQMTFIVNNSPFAGREGDLVTSRKIEERLEKELETDVSLRIENTDSPDRWIVSGRGELHLGILIENMRREGYEIQVSKPQVIIKVEDGVKVEPFERVVIDTPEEYTGGVMESIGLRKGELTNMQTMDNGQTKMEFIVPSRGLIGYRNEFLSATRGYGIMNHTFEEYRPFINADIGGRRSGVMVSIETGKATAYAISALEDRGTIFIEPGLEVYEGMIIGECNRDVDLAVNVVKAKQLTNMRASAKDTTNVLKRPRVFSLEESLTFLNEDEYCEITPESVRLRKQVLNKNEREKQDKRRRLGKD</sequence>
<dbReference type="GO" id="GO:0003924">
    <property type="term" value="F:GTPase activity"/>
    <property type="evidence" value="ECO:0007669"/>
    <property type="project" value="UniProtKB-UniRule"/>
</dbReference>